<proteinExistence type="predicted"/>
<dbReference type="AlphaFoldDB" id="B9RF85"/>
<dbReference type="OMA" id="YLTTMSK"/>
<protein>
    <submittedName>
        <fullName evidence="1">Uncharacterized protein</fullName>
    </submittedName>
</protein>
<keyword evidence="2" id="KW-1185">Reference proteome</keyword>
<gene>
    <name evidence="1" type="ORF">RCOM_1432340</name>
</gene>
<dbReference type="KEGG" id="rcu:8287060"/>
<evidence type="ECO:0000313" key="2">
    <source>
        <dbReference type="Proteomes" id="UP000008311"/>
    </source>
</evidence>
<reference evidence="2" key="1">
    <citation type="journal article" date="2010" name="Nat. Biotechnol.">
        <title>Draft genome sequence of the oilseed species Ricinus communis.</title>
        <authorList>
            <person name="Chan A.P."/>
            <person name="Crabtree J."/>
            <person name="Zhao Q."/>
            <person name="Lorenzi H."/>
            <person name="Orvis J."/>
            <person name="Puiu D."/>
            <person name="Melake-Berhan A."/>
            <person name="Jones K.M."/>
            <person name="Redman J."/>
            <person name="Chen G."/>
            <person name="Cahoon E.B."/>
            <person name="Gedil M."/>
            <person name="Stanke M."/>
            <person name="Haas B.J."/>
            <person name="Wortman J.R."/>
            <person name="Fraser-Liggett C.M."/>
            <person name="Ravel J."/>
            <person name="Rabinowicz P.D."/>
        </authorList>
    </citation>
    <scope>NUCLEOTIDE SEQUENCE [LARGE SCALE GENOMIC DNA]</scope>
    <source>
        <strain evidence="2">cv. Hale</strain>
    </source>
</reference>
<name>B9RF85_RICCO</name>
<dbReference type="OrthoDB" id="1685715at2759"/>
<dbReference type="eggNOG" id="ENOG502S9DT">
    <property type="taxonomic scope" value="Eukaryota"/>
</dbReference>
<dbReference type="Proteomes" id="UP000008311">
    <property type="component" value="Unassembled WGS sequence"/>
</dbReference>
<accession>B9RF85</accession>
<dbReference type="InParanoid" id="B9RF85"/>
<dbReference type="EMBL" id="EQ973777">
    <property type="protein sequence ID" value="EEF49856.1"/>
    <property type="molecule type" value="Genomic_DNA"/>
</dbReference>
<sequence>MASVFSISSSMPLSAPKSSVKEFQLRKVQVALARLSSKPTAGTATNHVLLLASFGSYRDFSSVGRCHGYLTPTDHFGELVSCCMNVSLYNHKVISGYWVGPDIDDGWGFVEAFVNQIT</sequence>
<organism evidence="1 2">
    <name type="scientific">Ricinus communis</name>
    <name type="common">Castor bean</name>
    <dbReference type="NCBI Taxonomy" id="3988"/>
    <lineage>
        <taxon>Eukaryota</taxon>
        <taxon>Viridiplantae</taxon>
        <taxon>Streptophyta</taxon>
        <taxon>Embryophyta</taxon>
        <taxon>Tracheophyta</taxon>
        <taxon>Spermatophyta</taxon>
        <taxon>Magnoliopsida</taxon>
        <taxon>eudicotyledons</taxon>
        <taxon>Gunneridae</taxon>
        <taxon>Pentapetalae</taxon>
        <taxon>rosids</taxon>
        <taxon>fabids</taxon>
        <taxon>Malpighiales</taxon>
        <taxon>Euphorbiaceae</taxon>
        <taxon>Acalyphoideae</taxon>
        <taxon>Acalypheae</taxon>
        <taxon>Ricinus</taxon>
    </lineage>
</organism>
<evidence type="ECO:0000313" key="1">
    <source>
        <dbReference type="EMBL" id="EEF49856.1"/>
    </source>
</evidence>